<comment type="caution">
    <text evidence="1">The sequence shown here is derived from an EMBL/GenBank/DDBJ whole genome shotgun (WGS) entry which is preliminary data.</text>
</comment>
<evidence type="ECO:0000313" key="2">
    <source>
        <dbReference type="Proteomes" id="UP000232722"/>
    </source>
</evidence>
<dbReference type="AlphaFoldDB" id="A0A2N0PNV2"/>
<reference evidence="1 2" key="2">
    <citation type="submission" date="2017-09" db="EMBL/GenBank/DDBJ databases">
        <title>Extensive intraspecific genome diversity in a model arbuscular mycorrhizal fungus.</title>
        <authorList>
            <person name="Chen E.C."/>
            <person name="Morin E."/>
            <person name="Beaudet D."/>
            <person name="Noel J."/>
            <person name="Ndikumana S."/>
            <person name="Charron P."/>
            <person name="St-Onge C."/>
            <person name="Giorgi J."/>
            <person name="Grigoriev I.V."/>
            <person name="Roux C."/>
            <person name="Martin F.M."/>
            <person name="Corradi N."/>
        </authorList>
    </citation>
    <scope>NUCLEOTIDE SEQUENCE [LARGE SCALE GENOMIC DNA]</scope>
    <source>
        <strain evidence="1 2">A5</strain>
    </source>
</reference>
<evidence type="ECO:0000313" key="1">
    <source>
        <dbReference type="EMBL" id="PKC08488.1"/>
    </source>
</evidence>
<protein>
    <submittedName>
        <fullName evidence="1">Uncharacterized protein</fullName>
    </submittedName>
</protein>
<reference evidence="1 2" key="1">
    <citation type="submission" date="2016-04" db="EMBL/GenBank/DDBJ databases">
        <title>Genome analyses suggest a sexual origin of heterokaryosis in a supposedly ancient asexual fungus.</title>
        <authorList>
            <person name="Ropars J."/>
            <person name="Sedzielewska K."/>
            <person name="Noel J."/>
            <person name="Charron P."/>
            <person name="Farinelli L."/>
            <person name="Marton T."/>
            <person name="Kruger M."/>
            <person name="Pelin A."/>
            <person name="Brachmann A."/>
            <person name="Corradi N."/>
        </authorList>
    </citation>
    <scope>NUCLEOTIDE SEQUENCE [LARGE SCALE GENOMIC DNA]</scope>
    <source>
        <strain evidence="1 2">A5</strain>
    </source>
</reference>
<gene>
    <name evidence="1" type="ORF">RhiirA5_357896</name>
</gene>
<dbReference type="Proteomes" id="UP000232722">
    <property type="component" value="Unassembled WGS sequence"/>
</dbReference>
<accession>A0A2N0PNV2</accession>
<sequence length="63" mass="7262">MITNRYNKNAPSIDSGTMLSVYCFSIIRGRRSNRAHYFSCYISTSTAARDHRRSEISHLSFIT</sequence>
<dbReference type="EMBL" id="LLXJ01000539">
    <property type="protein sequence ID" value="PKC08488.1"/>
    <property type="molecule type" value="Genomic_DNA"/>
</dbReference>
<organism evidence="1 2">
    <name type="scientific">Rhizophagus irregularis</name>
    <dbReference type="NCBI Taxonomy" id="588596"/>
    <lineage>
        <taxon>Eukaryota</taxon>
        <taxon>Fungi</taxon>
        <taxon>Fungi incertae sedis</taxon>
        <taxon>Mucoromycota</taxon>
        <taxon>Glomeromycotina</taxon>
        <taxon>Glomeromycetes</taxon>
        <taxon>Glomerales</taxon>
        <taxon>Glomeraceae</taxon>
        <taxon>Rhizophagus</taxon>
    </lineage>
</organism>
<proteinExistence type="predicted"/>
<name>A0A2N0PNV2_9GLOM</name>